<keyword evidence="3 5" id="KW-0809">Transit peptide</keyword>
<dbReference type="PROSITE" id="PS50968">
    <property type="entry name" value="BIOTINYL_LIPOYL"/>
    <property type="match status" value="1"/>
</dbReference>
<dbReference type="InterPro" id="IPR000089">
    <property type="entry name" value="Biotin_lipoyl"/>
</dbReference>
<dbReference type="GO" id="GO:0005739">
    <property type="term" value="C:mitochondrion"/>
    <property type="evidence" value="ECO:0000318"/>
    <property type="project" value="GO_Central"/>
</dbReference>
<dbReference type="Pfam" id="PF01597">
    <property type="entry name" value="GCV_H"/>
    <property type="match status" value="1"/>
</dbReference>
<dbReference type="NCBIfam" id="NF002270">
    <property type="entry name" value="PRK01202.1"/>
    <property type="match status" value="1"/>
</dbReference>
<dbReference type="InterPro" id="IPR017453">
    <property type="entry name" value="GCV_H_sub"/>
</dbReference>
<dbReference type="KEGG" id="uma:UMAG_10961"/>
<protein>
    <recommendedName>
        <fullName evidence="5">Glycine cleavage system H protein</fullName>
    </recommendedName>
</protein>
<dbReference type="CDD" id="cd06848">
    <property type="entry name" value="GCS_H"/>
    <property type="match status" value="1"/>
</dbReference>
<evidence type="ECO:0000313" key="7">
    <source>
        <dbReference type="EMBL" id="KIS71830.1"/>
    </source>
</evidence>
<dbReference type="GeneID" id="23566910"/>
<comment type="cofactor">
    <cofactor evidence="5">
        <name>(R)-lipoate</name>
        <dbReference type="ChEBI" id="CHEBI:83088"/>
    </cofactor>
    <text evidence="5">Binds 1 lipoyl cofactor covalently.</text>
</comment>
<dbReference type="SUPFAM" id="SSF51230">
    <property type="entry name" value="Single hybrid motif"/>
    <property type="match status" value="1"/>
</dbReference>
<dbReference type="NCBIfam" id="TIGR00527">
    <property type="entry name" value="gcvH"/>
    <property type="match status" value="1"/>
</dbReference>
<dbReference type="HAMAP" id="MF_00272">
    <property type="entry name" value="GcvH"/>
    <property type="match status" value="1"/>
</dbReference>
<dbReference type="PANTHER" id="PTHR11715">
    <property type="entry name" value="GLYCINE CLEAVAGE SYSTEM H PROTEIN"/>
    <property type="match status" value="1"/>
</dbReference>
<dbReference type="RefSeq" id="XP_011386710.1">
    <property type="nucleotide sequence ID" value="XM_011388408.1"/>
</dbReference>
<comment type="subcellular location">
    <subcellularLocation>
        <location evidence="5">Mitochondrion</location>
    </subcellularLocation>
</comment>
<dbReference type="InterPro" id="IPR002930">
    <property type="entry name" value="GCV_H"/>
</dbReference>
<feature type="modified residue" description="N6-lipoyllysine" evidence="4">
    <location>
        <position position="102"/>
    </location>
</feature>
<evidence type="ECO:0000256" key="1">
    <source>
        <dbReference type="ARBA" id="ARBA00009249"/>
    </source>
</evidence>
<accession>A0A0D1EBU9</accession>
<proteinExistence type="inferred from homology"/>
<dbReference type="PANTHER" id="PTHR11715:SF3">
    <property type="entry name" value="GLYCINE CLEAVAGE SYSTEM H PROTEIN-RELATED"/>
    <property type="match status" value="1"/>
</dbReference>
<dbReference type="Proteomes" id="UP000000561">
    <property type="component" value="Chromosome 1"/>
</dbReference>
<dbReference type="InParanoid" id="A0A0D1EBU9"/>
<keyword evidence="8" id="KW-1185">Reference proteome</keyword>
<dbReference type="GO" id="GO:0019464">
    <property type="term" value="P:glycine decarboxylation via glycine cleavage system"/>
    <property type="evidence" value="ECO:0000318"/>
    <property type="project" value="GO_Central"/>
</dbReference>
<name>A0A0D1EBU9_MYCMD</name>
<dbReference type="EMBL" id="CM003140">
    <property type="protein sequence ID" value="KIS71830.1"/>
    <property type="molecule type" value="Genomic_DNA"/>
</dbReference>
<comment type="function">
    <text evidence="5">The H protein shuttles the methylamine group of glycine from the P protein to the T protein.</text>
</comment>
<dbReference type="AlphaFoldDB" id="A0A0D1EBU9"/>
<dbReference type="Gene3D" id="2.40.50.100">
    <property type="match status" value="1"/>
</dbReference>
<comment type="subunit">
    <text evidence="5">The glycine cleavage system is composed of four proteins: P, T, L and H.</text>
</comment>
<comment type="similarity">
    <text evidence="1 5">Belongs to the GcvH family.</text>
</comment>
<keyword evidence="5" id="KW-0496">Mitochondrion</keyword>
<dbReference type="PROSITE" id="PS00189">
    <property type="entry name" value="LIPOYL"/>
    <property type="match status" value="1"/>
</dbReference>
<evidence type="ECO:0000256" key="3">
    <source>
        <dbReference type="ARBA" id="ARBA00022946"/>
    </source>
</evidence>
<reference evidence="7 8" key="1">
    <citation type="journal article" date="2006" name="Nature">
        <title>Insights from the genome of the biotrophic fungal plant pathogen Ustilago maydis.</title>
        <authorList>
            <person name="Kamper J."/>
            <person name="Kahmann R."/>
            <person name="Bolker M."/>
            <person name="Ma L.J."/>
            <person name="Brefort T."/>
            <person name="Saville B.J."/>
            <person name="Banuett F."/>
            <person name="Kronstad J.W."/>
            <person name="Gold S.E."/>
            <person name="Muller O."/>
            <person name="Perlin M.H."/>
            <person name="Wosten H.A."/>
            <person name="de Vries R."/>
            <person name="Ruiz-Herrera J."/>
            <person name="Reynaga-Pena C.G."/>
            <person name="Snetselaar K."/>
            <person name="McCann M."/>
            <person name="Perez-Martin J."/>
            <person name="Feldbrugge M."/>
            <person name="Basse C.W."/>
            <person name="Steinberg G."/>
            <person name="Ibeas J.I."/>
            <person name="Holloman W."/>
            <person name="Guzman P."/>
            <person name="Farman M."/>
            <person name="Stajich J.E."/>
            <person name="Sentandreu R."/>
            <person name="Gonzalez-Prieto J.M."/>
            <person name="Kennell J.C."/>
            <person name="Molina L."/>
            <person name="Schirawski J."/>
            <person name="Mendoza-Mendoza A."/>
            <person name="Greilinger D."/>
            <person name="Munch K."/>
            <person name="Rossel N."/>
            <person name="Scherer M."/>
            <person name="Vranes M."/>
            <person name="Ladendorf O."/>
            <person name="Vincon V."/>
            <person name="Fuchs U."/>
            <person name="Sandrock B."/>
            <person name="Meng S."/>
            <person name="Ho E.C."/>
            <person name="Cahill M.J."/>
            <person name="Boyce K.J."/>
            <person name="Klose J."/>
            <person name="Klosterman S.J."/>
            <person name="Deelstra H.J."/>
            <person name="Ortiz-Castellanos L."/>
            <person name="Li W."/>
            <person name="Sanchez-Alonso P."/>
            <person name="Schreier P.H."/>
            <person name="Hauser-Hahn I."/>
            <person name="Vaupel M."/>
            <person name="Koopmann E."/>
            <person name="Friedrich G."/>
            <person name="Voss H."/>
            <person name="Schluter T."/>
            <person name="Margolis J."/>
            <person name="Platt D."/>
            <person name="Swimmer C."/>
            <person name="Gnirke A."/>
            <person name="Chen F."/>
            <person name="Vysotskaia V."/>
            <person name="Mannhaupt G."/>
            <person name="Guldener U."/>
            <person name="Munsterkotter M."/>
            <person name="Haase D."/>
            <person name="Oesterheld M."/>
            <person name="Mewes H.W."/>
            <person name="Mauceli E.W."/>
            <person name="DeCaprio D."/>
            <person name="Wade C.M."/>
            <person name="Butler J."/>
            <person name="Young S."/>
            <person name="Jaffe D.B."/>
            <person name="Calvo S."/>
            <person name="Nusbaum C."/>
            <person name="Galagan J."/>
            <person name="Birren B.W."/>
        </authorList>
    </citation>
    <scope>NUCLEOTIDE SEQUENCE [LARGE SCALE GENOMIC DNA]</scope>
    <source>
        <strain evidence="8">DSM 14603 / FGSC 9021 / UM521</strain>
    </source>
</reference>
<feature type="domain" description="Lipoyl-binding" evidence="6">
    <location>
        <begin position="61"/>
        <end position="143"/>
    </location>
</feature>
<keyword evidence="2 4" id="KW-0450">Lipoyl</keyword>
<evidence type="ECO:0000313" key="8">
    <source>
        <dbReference type="Proteomes" id="UP000000561"/>
    </source>
</evidence>
<evidence type="ECO:0000259" key="6">
    <source>
        <dbReference type="PROSITE" id="PS50968"/>
    </source>
</evidence>
<dbReference type="InterPro" id="IPR033753">
    <property type="entry name" value="GCV_H/Fam206"/>
</dbReference>
<evidence type="ECO:0000256" key="4">
    <source>
        <dbReference type="PIRSR" id="PIRSR617453-50"/>
    </source>
</evidence>
<dbReference type="VEuPathDB" id="FungiDB:UMAG_10961"/>
<sequence>MIAALRPTVRVLGKSALRAAPKPFAVPAMRAGFASSVRLCGVQKRFTEEHEWVSFDDATNIGTVGITDYAQKSLGDVVFIELPEAGAQVTKGDDIGAVESVKAASDIYAPVSGQIEAVNKKLNDEPSLLNKQPESDGWLCQIKLSNPADFETLLTAEAYQKICEN</sequence>
<dbReference type="InterPro" id="IPR003016">
    <property type="entry name" value="2-oxoA_DH_lipoyl-BS"/>
</dbReference>
<evidence type="ECO:0000256" key="2">
    <source>
        <dbReference type="ARBA" id="ARBA00022823"/>
    </source>
</evidence>
<gene>
    <name evidence="7" type="ORF">UMAG_10961</name>
</gene>
<dbReference type="InterPro" id="IPR011053">
    <property type="entry name" value="Single_hybrid_motif"/>
</dbReference>
<dbReference type="OrthoDB" id="10264154at2759"/>
<evidence type="ECO:0000256" key="5">
    <source>
        <dbReference type="RuleBase" id="RU364055"/>
    </source>
</evidence>
<organism evidence="7 8">
    <name type="scientific">Mycosarcoma maydis</name>
    <name type="common">Corn smut fungus</name>
    <name type="synonym">Ustilago maydis</name>
    <dbReference type="NCBI Taxonomy" id="5270"/>
    <lineage>
        <taxon>Eukaryota</taxon>
        <taxon>Fungi</taxon>
        <taxon>Dikarya</taxon>
        <taxon>Basidiomycota</taxon>
        <taxon>Ustilaginomycotina</taxon>
        <taxon>Ustilaginomycetes</taxon>
        <taxon>Ustilaginales</taxon>
        <taxon>Ustilaginaceae</taxon>
        <taxon>Mycosarcoma</taxon>
    </lineage>
</organism>
<dbReference type="FunCoup" id="A0A0D1EBU9">
    <property type="interactions" value="479"/>
</dbReference>
<dbReference type="GO" id="GO:0005960">
    <property type="term" value="C:glycine cleavage complex"/>
    <property type="evidence" value="ECO:0000318"/>
    <property type="project" value="GO_Central"/>
</dbReference>
<dbReference type="STRING" id="237631.A0A0D1EBU9"/>